<organism evidence="1 2">
    <name type="scientific">Komagataeibacter saccharivorans</name>
    <dbReference type="NCBI Taxonomy" id="265959"/>
    <lineage>
        <taxon>Bacteria</taxon>
        <taxon>Pseudomonadati</taxon>
        <taxon>Pseudomonadota</taxon>
        <taxon>Alphaproteobacteria</taxon>
        <taxon>Acetobacterales</taxon>
        <taxon>Acetobacteraceae</taxon>
        <taxon>Komagataeibacter</taxon>
    </lineage>
</organism>
<proteinExistence type="predicted"/>
<accession>A0A347WGW1</accession>
<evidence type="ECO:0000313" key="2">
    <source>
        <dbReference type="Proteomes" id="UP000264120"/>
    </source>
</evidence>
<keyword evidence="1" id="KW-0614">Plasmid</keyword>
<geneLocation type="plasmid" evidence="1 2">
    <name>unnamed2</name>
</geneLocation>
<keyword evidence="2" id="KW-1185">Reference proteome</keyword>
<dbReference type="EMBL" id="CP023038">
    <property type="protein sequence ID" value="AXY24104.1"/>
    <property type="molecule type" value="Genomic_DNA"/>
</dbReference>
<name>A0A347WGW1_9PROT</name>
<dbReference type="AlphaFoldDB" id="A0A347WGW1"/>
<protein>
    <submittedName>
        <fullName evidence="1">Uncharacterized protein</fullName>
    </submittedName>
</protein>
<reference evidence="1 2" key="1">
    <citation type="submission" date="2017-08" db="EMBL/GenBank/DDBJ databases">
        <title>Complete genome sequence of Gluconacetobacter saccharivorans CV1 isolated from Fermented Vinegar.</title>
        <authorList>
            <person name="Kim S.-Y."/>
        </authorList>
    </citation>
    <scope>NUCLEOTIDE SEQUENCE [LARGE SCALE GENOMIC DNA]</scope>
    <source>
        <strain evidence="1 2">CV1</strain>
        <plasmid evidence="1 2">unnamed2</plasmid>
    </source>
</reference>
<sequence length="53" mass="6087">MVRHAPNLRGRLVLPSHGKYRTLSILEHKTFYKICYANKRSGISATLMTRRSG</sequence>
<dbReference type="Proteomes" id="UP000264120">
    <property type="component" value="Plasmid unnamed2"/>
</dbReference>
<evidence type="ECO:0000313" key="1">
    <source>
        <dbReference type="EMBL" id="AXY24104.1"/>
    </source>
</evidence>
<gene>
    <name evidence="1" type="ORF">CD178_03360</name>
</gene>
<dbReference type="KEGG" id="ksc:CD178_03360"/>